<feature type="region of interest" description="Disordered" evidence="5">
    <location>
        <begin position="18"/>
        <end position="40"/>
    </location>
</feature>
<dbReference type="AlphaFoldDB" id="A0AAJ8JQH0"/>
<dbReference type="PANTHER" id="PTHR12652">
    <property type="entry name" value="PEROXISOMAL BIOGENESIS FACTOR 11"/>
    <property type="match status" value="1"/>
</dbReference>
<evidence type="ECO:0000256" key="4">
    <source>
        <dbReference type="ARBA" id="ARBA00046271"/>
    </source>
</evidence>
<evidence type="ECO:0000256" key="2">
    <source>
        <dbReference type="ARBA" id="ARBA00023136"/>
    </source>
</evidence>
<keyword evidence="3" id="KW-0576">Peroxisome</keyword>
<dbReference type="InterPro" id="IPR008733">
    <property type="entry name" value="PEX11"/>
</dbReference>
<reference evidence="6" key="3">
    <citation type="submission" date="2024-01" db="EMBL/GenBank/DDBJ databases">
        <authorList>
            <person name="Coelho M.A."/>
            <person name="David-Palma M."/>
            <person name="Shea T."/>
            <person name="Sun S."/>
            <person name="Cuomo C.A."/>
            <person name="Heitman J."/>
        </authorList>
    </citation>
    <scope>NUCLEOTIDE SEQUENCE</scope>
    <source>
        <strain evidence="6">CBS 7841</strain>
    </source>
</reference>
<keyword evidence="2" id="KW-0472">Membrane</keyword>
<sequence length="378" mass="41653">MSRRYNNLAERGILKDAPCTSSSIHLPSPPASTCSVQHPETDPWTSSLASISRHRTMNLSVGSQSALQASWREPPSVNLGSPYGDLPNACIDHGGDQAYDAGVSSLGHIGESPNRTGLDQQKTINKKVLLYGGREVLALQALARMMDSSKGRDKVLKCIQYALKTYLYLLSVLARTRPLSSWLKANSKRMAIAVSGLSLTRKCLLLLNPLHPLTDLLSPKPTSARTLLLHLVDLLGAIADDVFCLSKLGLVNKRAGSVASRWADRFWFLTTLIGLYKLHIHTIPSIKSALSLLSSSQTERNHRDTEMTIEEDKMRKNLREAGWSNKKLLADLAFVSYDVFNLNYPSIGQPLQCLTGLLSAYISTTKLYNQHWDASIGK</sequence>
<evidence type="ECO:0000256" key="5">
    <source>
        <dbReference type="SAM" id="MobiDB-lite"/>
    </source>
</evidence>
<evidence type="ECO:0000313" key="6">
    <source>
        <dbReference type="EMBL" id="WVN86549.1"/>
    </source>
</evidence>
<accession>A0AAJ8JQH0</accession>
<dbReference type="KEGG" id="cdep:91085929"/>
<dbReference type="PANTHER" id="PTHR12652:SF19">
    <property type="entry name" value="PEROXISOMAL BIOGENESIS FACTOR 11"/>
    <property type="match status" value="1"/>
</dbReference>
<dbReference type="GO" id="GO:0016559">
    <property type="term" value="P:peroxisome fission"/>
    <property type="evidence" value="ECO:0007669"/>
    <property type="project" value="InterPro"/>
</dbReference>
<gene>
    <name evidence="6" type="ORF">L203_101716</name>
</gene>
<keyword evidence="1" id="KW-0962">Peroxisome biogenesis</keyword>
<dbReference type="EMBL" id="CP143785">
    <property type="protein sequence ID" value="WVN86549.1"/>
    <property type="molecule type" value="Genomic_DNA"/>
</dbReference>
<evidence type="ECO:0000256" key="1">
    <source>
        <dbReference type="ARBA" id="ARBA00022593"/>
    </source>
</evidence>
<dbReference type="GeneID" id="91085929"/>
<reference evidence="6" key="2">
    <citation type="journal article" date="2022" name="Elife">
        <title>Obligate sexual reproduction of a homothallic fungus closely related to the Cryptococcus pathogenic species complex.</title>
        <authorList>
            <person name="Passer A.R."/>
            <person name="Clancey S.A."/>
            <person name="Shea T."/>
            <person name="David-Palma M."/>
            <person name="Averette A.F."/>
            <person name="Boekhout T."/>
            <person name="Porcel B.M."/>
            <person name="Nowrousian M."/>
            <person name="Cuomo C.A."/>
            <person name="Sun S."/>
            <person name="Heitman J."/>
            <person name="Coelho M.A."/>
        </authorList>
    </citation>
    <scope>NUCLEOTIDE SEQUENCE</scope>
    <source>
        <strain evidence="6">CBS 7841</strain>
    </source>
</reference>
<keyword evidence="7" id="KW-1185">Reference proteome</keyword>
<evidence type="ECO:0000313" key="7">
    <source>
        <dbReference type="Proteomes" id="UP000094043"/>
    </source>
</evidence>
<dbReference type="Pfam" id="PF05648">
    <property type="entry name" value="PEX11"/>
    <property type="match status" value="1"/>
</dbReference>
<feature type="compositionally biased region" description="Polar residues" evidence="5">
    <location>
        <begin position="19"/>
        <end position="40"/>
    </location>
</feature>
<dbReference type="Proteomes" id="UP000094043">
    <property type="component" value="Chromosome 2"/>
</dbReference>
<evidence type="ECO:0000256" key="3">
    <source>
        <dbReference type="ARBA" id="ARBA00023140"/>
    </source>
</evidence>
<proteinExistence type="predicted"/>
<comment type="subcellular location">
    <subcellularLocation>
        <location evidence="4">Peroxisome membrane</location>
    </subcellularLocation>
</comment>
<dbReference type="RefSeq" id="XP_066067249.1">
    <property type="nucleotide sequence ID" value="XM_066211152.1"/>
</dbReference>
<protein>
    <submittedName>
        <fullName evidence="6">Uncharacterized protein</fullName>
    </submittedName>
</protein>
<organism evidence="6 7">
    <name type="scientific">Cryptococcus depauperatus CBS 7841</name>
    <dbReference type="NCBI Taxonomy" id="1295531"/>
    <lineage>
        <taxon>Eukaryota</taxon>
        <taxon>Fungi</taxon>
        <taxon>Dikarya</taxon>
        <taxon>Basidiomycota</taxon>
        <taxon>Agaricomycotina</taxon>
        <taxon>Tremellomycetes</taxon>
        <taxon>Tremellales</taxon>
        <taxon>Cryptococcaceae</taxon>
        <taxon>Cryptococcus</taxon>
    </lineage>
</organism>
<dbReference type="GO" id="GO:0005778">
    <property type="term" value="C:peroxisomal membrane"/>
    <property type="evidence" value="ECO:0007669"/>
    <property type="project" value="UniProtKB-SubCell"/>
</dbReference>
<reference evidence="6" key="1">
    <citation type="submission" date="2016-06" db="EMBL/GenBank/DDBJ databases">
        <authorList>
            <person name="Cuomo C."/>
            <person name="Litvintseva A."/>
            <person name="Heitman J."/>
            <person name="Chen Y."/>
            <person name="Sun S."/>
            <person name="Springer D."/>
            <person name="Dromer F."/>
            <person name="Young S."/>
            <person name="Zeng Q."/>
            <person name="Chapman S."/>
            <person name="Gujja S."/>
            <person name="Saif S."/>
            <person name="Birren B."/>
        </authorList>
    </citation>
    <scope>NUCLEOTIDE SEQUENCE</scope>
    <source>
        <strain evidence="6">CBS 7841</strain>
    </source>
</reference>
<name>A0AAJ8JQH0_9TREE</name>